<keyword evidence="11 15" id="KW-0448">Lipopolysaccharide biosynthesis</keyword>
<dbReference type="Proteomes" id="UP000254711">
    <property type="component" value="Unassembled WGS sequence"/>
</dbReference>
<dbReference type="GO" id="GO:0005524">
    <property type="term" value="F:ATP binding"/>
    <property type="evidence" value="ECO:0007669"/>
    <property type="project" value="UniProtKB-UniRule"/>
</dbReference>
<dbReference type="OrthoDB" id="6854449at2"/>
<comment type="caution">
    <text evidence="16">The sequence shown here is derived from an EMBL/GenBank/DDBJ whole genome shotgun (WGS) entry which is preliminary data.</text>
</comment>
<keyword evidence="8 15" id="KW-0547">Nucleotide-binding</keyword>
<dbReference type="GO" id="GO:0009244">
    <property type="term" value="P:lipopolysaccharide core region biosynthetic process"/>
    <property type="evidence" value="ECO:0007669"/>
    <property type="project" value="UniProtKB-UniRule"/>
</dbReference>
<dbReference type="SUPFAM" id="SSF56112">
    <property type="entry name" value="Protein kinase-like (PK-like)"/>
    <property type="match status" value="1"/>
</dbReference>
<evidence type="ECO:0000256" key="14">
    <source>
        <dbReference type="ARBA" id="ARBA00034417"/>
    </source>
</evidence>
<comment type="catalytic activity">
    <reaction evidence="14 15">
        <text>an alpha-Kdo-(2-&gt;6)-lipid IVA + ATP = a 4-O-phospho-alpha-Kdo-(2-&gt;6)-lipid IVA + ADP + H(+)</text>
        <dbReference type="Rhea" id="RHEA:74271"/>
        <dbReference type="ChEBI" id="CHEBI:15378"/>
        <dbReference type="ChEBI" id="CHEBI:30616"/>
        <dbReference type="ChEBI" id="CHEBI:176428"/>
        <dbReference type="ChEBI" id="CHEBI:193140"/>
        <dbReference type="ChEBI" id="CHEBI:456216"/>
        <dbReference type="EC" id="2.7.1.166"/>
    </reaction>
</comment>
<evidence type="ECO:0000256" key="2">
    <source>
        <dbReference type="ARBA" id="ARBA00004713"/>
    </source>
</evidence>
<dbReference type="InterPro" id="IPR011009">
    <property type="entry name" value="Kinase-like_dom_sf"/>
</dbReference>
<evidence type="ECO:0000313" key="17">
    <source>
        <dbReference type="Proteomes" id="UP000254711"/>
    </source>
</evidence>
<dbReference type="EC" id="2.7.1.166" evidence="4 15"/>
<evidence type="ECO:0000256" key="9">
    <source>
        <dbReference type="ARBA" id="ARBA00022777"/>
    </source>
</evidence>
<comment type="pathway">
    <text evidence="2 15">Bacterial outer membrane biogenesis; LPS core biosynthesis.</text>
</comment>
<evidence type="ECO:0000256" key="4">
    <source>
        <dbReference type="ARBA" id="ARBA00011988"/>
    </source>
</evidence>
<dbReference type="HAMAP" id="MF_00521">
    <property type="entry name" value="KDO_kinase"/>
    <property type="match status" value="1"/>
</dbReference>
<reference evidence="16 17" key="1">
    <citation type="submission" date="2018-07" db="EMBL/GenBank/DDBJ databases">
        <title>Dyella solisilvae sp. nov., isolated from the pine and broad-leaved mixed forest soil.</title>
        <authorList>
            <person name="Gao Z."/>
            <person name="Qiu L."/>
        </authorList>
    </citation>
    <scope>NUCLEOTIDE SEQUENCE [LARGE SCALE GENOMIC DNA]</scope>
    <source>
        <strain evidence="16 17">DHG54</strain>
    </source>
</reference>
<keyword evidence="9 15" id="KW-0418">Kinase</keyword>
<comment type="function">
    <text evidence="15">Catalyzes the ATP-dependent phosphorylation of the 3-deoxy-D-manno-octulosonic acid (Kdo) residue in Kdo-lipid IV(A) at the 4-OH position.</text>
</comment>
<evidence type="ECO:0000256" key="5">
    <source>
        <dbReference type="ARBA" id="ARBA00022475"/>
    </source>
</evidence>
<dbReference type="AlphaFoldDB" id="A0A370KAH0"/>
<dbReference type="RefSeq" id="WP_114823379.1">
    <property type="nucleotide sequence ID" value="NZ_QQSY01000001.1"/>
</dbReference>
<sequence>MAMLERIREDAAGAILFDAAVSPQVDADWFEPETWRARGALRVQGGGRGGVAVIDTPVGECVLRHYRRGGMVARLMGDRYLWKGADRTRCFAEFRLLGVIGALGLPGPEAVACRYRRHGLFYSADLITRRIADAHTLAQCLADGLLDGELAELVGALVARFHRAGIWHADLNAHNVLVRSDELFLIDFDRGRQREPGEGWQQSNLMRLRRSLLKLGAAAHGEAAFEEEHWKPLVYRYERTLRA</sequence>
<evidence type="ECO:0000256" key="6">
    <source>
        <dbReference type="ARBA" id="ARBA00022519"/>
    </source>
</evidence>
<keyword evidence="7 15" id="KW-0808">Transferase</keyword>
<evidence type="ECO:0000256" key="13">
    <source>
        <dbReference type="ARBA" id="ARBA00029511"/>
    </source>
</evidence>
<comment type="similarity">
    <text evidence="3 15">Belongs to the protein kinase superfamily. KdkA/RfaP family.</text>
</comment>
<feature type="active site" evidence="15">
    <location>
        <position position="170"/>
    </location>
</feature>
<protein>
    <recommendedName>
        <fullName evidence="13 15">3-deoxy-D-manno-octulosonic acid kinase</fullName>
        <shortName evidence="15">Kdo kinase</shortName>
        <ecNumber evidence="4 15">2.7.1.166</ecNumber>
    </recommendedName>
</protein>
<keyword evidence="12 15" id="KW-0472">Membrane</keyword>
<evidence type="ECO:0000313" key="16">
    <source>
        <dbReference type="EMBL" id="RDI99642.1"/>
    </source>
</evidence>
<proteinExistence type="inferred from homology"/>
<dbReference type="NCBIfam" id="NF002475">
    <property type="entry name" value="PRK01723.1"/>
    <property type="match status" value="1"/>
</dbReference>
<gene>
    <name evidence="15" type="primary">kdkA</name>
    <name evidence="16" type="ORF">DVT68_02000</name>
</gene>
<evidence type="ECO:0000256" key="7">
    <source>
        <dbReference type="ARBA" id="ARBA00022679"/>
    </source>
</evidence>
<comment type="subcellular location">
    <subcellularLocation>
        <location evidence="1 15">Cell inner membrane</location>
        <topology evidence="1 15">Peripheral membrane protein</topology>
        <orientation evidence="1 15">Cytoplasmic side</orientation>
    </subcellularLocation>
</comment>
<dbReference type="EMBL" id="QQSY01000001">
    <property type="protein sequence ID" value="RDI99642.1"/>
    <property type="molecule type" value="Genomic_DNA"/>
</dbReference>
<evidence type="ECO:0000256" key="1">
    <source>
        <dbReference type="ARBA" id="ARBA00004515"/>
    </source>
</evidence>
<dbReference type="InterPro" id="IPR022826">
    <property type="entry name" value="KDO_kinase"/>
</dbReference>
<evidence type="ECO:0000256" key="8">
    <source>
        <dbReference type="ARBA" id="ARBA00022741"/>
    </source>
</evidence>
<evidence type="ECO:0000256" key="11">
    <source>
        <dbReference type="ARBA" id="ARBA00022985"/>
    </source>
</evidence>
<keyword evidence="5 15" id="KW-1003">Cell membrane</keyword>
<dbReference type="GO" id="GO:0005886">
    <property type="term" value="C:plasma membrane"/>
    <property type="evidence" value="ECO:0007669"/>
    <property type="project" value="UniProtKB-SubCell"/>
</dbReference>
<keyword evidence="6 15" id="KW-0997">Cell inner membrane</keyword>
<organism evidence="16 17">
    <name type="scientific">Dyella solisilvae</name>
    <dbReference type="NCBI Taxonomy" id="1920168"/>
    <lineage>
        <taxon>Bacteria</taxon>
        <taxon>Pseudomonadati</taxon>
        <taxon>Pseudomonadota</taxon>
        <taxon>Gammaproteobacteria</taxon>
        <taxon>Lysobacterales</taxon>
        <taxon>Rhodanobacteraceae</taxon>
        <taxon>Dyella</taxon>
    </lineage>
</organism>
<dbReference type="GO" id="GO:0016773">
    <property type="term" value="F:phosphotransferase activity, alcohol group as acceptor"/>
    <property type="evidence" value="ECO:0007669"/>
    <property type="project" value="UniProtKB-UniRule"/>
</dbReference>
<name>A0A370KAH0_9GAMM</name>
<evidence type="ECO:0000256" key="10">
    <source>
        <dbReference type="ARBA" id="ARBA00022840"/>
    </source>
</evidence>
<dbReference type="Gene3D" id="1.10.510.10">
    <property type="entry name" value="Transferase(Phosphotransferase) domain 1"/>
    <property type="match status" value="1"/>
</dbReference>
<dbReference type="UniPathway" id="UPA00958"/>
<dbReference type="Pfam" id="PF06293">
    <property type="entry name" value="Kdo"/>
    <property type="match status" value="1"/>
</dbReference>
<evidence type="ECO:0000256" key="3">
    <source>
        <dbReference type="ARBA" id="ARBA00010327"/>
    </source>
</evidence>
<evidence type="ECO:0000256" key="15">
    <source>
        <dbReference type="HAMAP-Rule" id="MF_00521"/>
    </source>
</evidence>
<dbReference type="GO" id="GO:0016301">
    <property type="term" value="F:kinase activity"/>
    <property type="evidence" value="ECO:0007669"/>
    <property type="project" value="UniProtKB-KW"/>
</dbReference>
<evidence type="ECO:0000256" key="12">
    <source>
        <dbReference type="ARBA" id="ARBA00023136"/>
    </source>
</evidence>
<keyword evidence="10 15" id="KW-0067">ATP-binding</keyword>
<keyword evidence="17" id="KW-1185">Reference proteome</keyword>
<accession>A0A370KAH0</accession>